<comment type="caution">
    <text evidence="2">The sequence shown here is derived from an EMBL/GenBank/DDBJ whole genome shotgun (WGS) entry which is preliminary data.</text>
</comment>
<proteinExistence type="predicted"/>
<reference evidence="2 3" key="1">
    <citation type="journal article" date="2016" name="Nat. Commun.">
        <title>Thousands of microbial genomes shed light on interconnected biogeochemical processes in an aquifer system.</title>
        <authorList>
            <person name="Anantharaman K."/>
            <person name="Brown C.T."/>
            <person name="Hug L.A."/>
            <person name="Sharon I."/>
            <person name="Castelle C.J."/>
            <person name="Probst A.J."/>
            <person name="Thomas B.C."/>
            <person name="Singh A."/>
            <person name="Wilkins M.J."/>
            <person name="Karaoz U."/>
            <person name="Brodie E.L."/>
            <person name="Williams K.H."/>
            <person name="Hubbard S.S."/>
            <person name="Banfield J.F."/>
        </authorList>
    </citation>
    <scope>NUCLEOTIDE SEQUENCE [LARGE SCALE GENOMIC DNA]</scope>
</reference>
<organism evidence="2 3">
    <name type="scientific">Candidatus Uhrbacteria bacterium RIFCSPLOWO2_02_FULL_48_18</name>
    <dbReference type="NCBI Taxonomy" id="1802408"/>
    <lineage>
        <taxon>Bacteria</taxon>
        <taxon>Candidatus Uhriibacteriota</taxon>
    </lineage>
</organism>
<protein>
    <submittedName>
        <fullName evidence="2">Uncharacterized protein</fullName>
    </submittedName>
</protein>
<dbReference type="Proteomes" id="UP000176593">
    <property type="component" value="Unassembled WGS sequence"/>
</dbReference>
<dbReference type="AlphaFoldDB" id="A0A1F7VCC4"/>
<dbReference type="EMBL" id="MGEQ01000001">
    <property type="protein sequence ID" value="OGL88159.1"/>
    <property type="molecule type" value="Genomic_DNA"/>
</dbReference>
<name>A0A1F7VCC4_9BACT</name>
<feature type="coiled-coil region" evidence="1">
    <location>
        <begin position="82"/>
        <end position="110"/>
    </location>
</feature>
<evidence type="ECO:0000256" key="1">
    <source>
        <dbReference type="SAM" id="Coils"/>
    </source>
</evidence>
<evidence type="ECO:0000313" key="3">
    <source>
        <dbReference type="Proteomes" id="UP000176593"/>
    </source>
</evidence>
<evidence type="ECO:0000313" key="2">
    <source>
        <dbReference type="EMBL" id="OGL88159.1"/>
    </source>
</evidence>
<sequence>MPRTKPRSLRPMTKEQKLWLVLTILLFVVFMAVGWYFTVAQALKRSIQDSKQTISLELGETKQQVIGDEDVGKKTQETIDKMKDFFGNIKQYLENKQQAEQAILENVKEELKQSSTQ</sequence>
<gene>
    <name evidence="2" type="ORF">A3I41_00310</name>
</gene>
<keyword evidence="1" id="KW-0175">Coiled coil</keyword>
<accession>A0A1F7VCC4</accession>